<dbReference type="InterPro" id="IPR021109">
    <property type="entry name" value="Peptidase_aspartic_dom_sf"/>
</dbReference>
<dbReference type="GO" id="GO:0004190">
    <property type="term" value="F:aspartic-type endopeptidase activity"/>
    <property type="evidence" value="ECO:0007669"/>
    <property type="project" value="InterPro"/>
</dbReference>
<dbReference type="Proteomes" id="UP000216107">
    <property type="component" value="Unassembled WGS sequence"/>
</dbReference>
<dbReference type="PROSITE" id="PS00141">
    <property type="entry name" value="ASP_PROTEASE"/>
    <property type="match status" value="1"/>
</dbReference>
<name>A0A272EQB2_9RHOO</name>
<keyword evidence="5" id="KW-1185">Reference proteome</keyword>
<organism evidence="3 4">
    <name type="scientific">Candidatus Dactylopiibacterium carminicum</name>
    <dbReference type="NCBI Taxonomy" id="857335"/>
    <lineage>
        <taxon>Bacteria</taxon>
        <taxon>Pseudomonadati</taxon>
        <taxon>Pseudomonadota</taxon>
        <taxon>Betaproteobacteria</taxon>
        <taxon>Rhodocyclales</taxon>
        <taxon>Rhodocyclaceae</taxon>
        <taxon>Candidatus Dactylopiibacterium</taxon>
    </lineage>
</organism>
<evidence type="ECO:0000256" key="1">
    <source>
        <dbReference type="SAM" id="SignalP"/>
    </source>
</evidence>
<dbReference type="Proteomes" id="UP000623509">
    <property type="component" value="Unassembled WGS sequence"/>
</dbReference>
<dbReference type="EMBL" id="NMRN01000042">
    <property type="protein sequence ID" value="PAS92299.1"/>
    <property type="molecule type" value="Genomic_DNA"/>
</dbReference>
<dbReference type="AlphaFoldDB" id="A0A272EQB2"/>
<dbReference type="GO" id="GO:0006508">
    <property type="term" value="P:proteolysis"/>
    <property type="evidence" value="ECO:0007669"/>
    <property type="project" value="UniProtKB-KW"/>
</dbReference>
<evidence type="ECO:0000313" key="2">
    <source>
        <dbReference type="EMBL" id="KAF7598567.1"/>
    </source>
</evidence>
<dbReference type="InterPro" id="IPR011969">
    <property type="entry name" value="Clan_AA_Asp_peptidase_C"/>
</dbReference>
<dbReference type="EMBL" id="MDUX01000044">
    <property type="protein sequence ID" value="KAF7598567.1"/>
    <property type="molecule type" value="Genomic_DNA"/>
</dbReference>
<keyword evidence="1" id="KW-0732">Signal</keyword>
<accession>A0A272EQB2</accession>
<feature type="signal peptide" evidence="1">
    <location>
        <begin position="1"/>
        <end position="23"/>
    </location>
</feature>
<evidence type="ECO:0000313" key="3">
    <source>
        <dbReference type="EMBL" id="PAS92299.1"/>
    </source>
</evidence>
<dbReference type="SUPFAM" id="SSF50630">
    <property type="entry name" value="Acid proteases"/>
    <property type="match status" value="1"/>
</dbReference>
<dbReference type="OrthoDB" id="185963at2"/>
<sequence length="215" mass="22294">MCKGLLRGLTGLILTGFVGLAAAQQVSLTGVMGGKALLVVDGGKPRLVAPGQSAGDVRVVSVAQSSAVIEVAGLRRELHLGETQVSVGPRTGTARQVTLISDARGHFVTSGSINGASVSFLVDTGASSIAMSTGAATRAGIDYRKGEAGLSSTANGVVQTWRVRLSRVTVGDITLYDVDGVVLPADMPYVLLGMSFLNRMEMRRDGSTMVLTQRF</sequence>
<dbReference type="NCBIfam" id="TIGR02281">
    <property type="entry name" value="clan_AA_DTGA"/>
    <property type="match status" value="1"/>
</dbReference>
<gene>
    <name evidence="2" type="ORF">BGI27_12465</name>
    <name evidence="3" type="ORF">CGU29_12285</name>
</gene>
<protein>
    <submittedName>
        <fullName evidence="3">TIGR02281 family clan AA aspartic protease</fullName>
    </submittedName>
</protein>
<dbReference type="CDD" id="cd05483">
    <property type="entry name" value="retropepsin_like_bacteria"/>
    <property type="match status" value="1"/>
</dbReference>
<reference evidence="3 4" key="2">
    <citation type="submission" date="2017-07" db="EMBL/GenBank/DDBJ databases">
        <title>Candidatus Dactylopiibacterium carminicum, a nitrogen-fixing symbiont of the cochineal insect Dactylopius coccus and Dactylopius opuntiae (Hemiptera: Coccoidea: Dactylopiidae).</title>
        <authorList>
            <person name="Vera A."/>
        </authorList>
    </citation>
    <scope>NUCLEOTIDE SEQUENCE [LARGE SCALE GENOMIC DNA]</scope>
    <source>
        <strain evidence="3 4">NFDCM</strain>
    </source>
</reference>
<dbReference type="Gene3D" id="2.40.70.10">
    <property type="entry name" value="Acid Proteases"/>
    <property type="match status" value="1"/>
</dbReference>
<comment type="caution">
    <text evidence="3">The sequence shown here is derived from an EMBL/GenBank/DDBJ whole genome shotgun (WGS) entry which is preliminary data.</text>
</comment>
<keyword evidence="3" id="KW-0378">Hydrolase</keyword>
<dbReference type="Pfam" id="PF13975">
    <property type="entry name" value="gag-asp_proteas"/>
    <property type="match status" value="1"/>
</dbReference>
<reference evidence="2 5" key="1">
    <citation type="submission" date="2016-08" db="EMBL/GenBank/DDBJ databases">
        <title>Candidatus Dactylopiibacterium carminicum genome sequence.</title>
        <authorList>
            <person name="Ramirez-Puebla S.T."/>
            <person name="Ormeno-Orrillo E."/>
            <person name="Vera-Ponce De Leon A."/>
            <person name="Luis L."/>
            <person name="Sanchez-Flores A."/>
            <person name="Monica R."/>
            <person name="Martinez-Romero E."/>
        </authorList>
    </citation>
    <scope>NUCLEOTIDE SEQUENCE [LARGE SCALE GENOMIC DNA]</scope>
    <source>
        <strain evidence="2">END1</strain>
    </source>
</reference>
<dbReference type="InterPro" id="IPR001969">
    <property type="entry name" value="Aspartic_peptidase_AS"/>
</dbReference>
<feature type="chain" id="PRO_5012018219" evidence="1">
    <location>
        <begin position="24"/>
        <end position="215"/>
    </location>
</feature>
<dbReference type="InterPro" id="IPR034122">
    <property type="entry name" value="Retropepsin-like_bacterial"/>
</dbReference>
<proteinExistence type="predicted"/>
<evidence type="ECO:0000313" key="5">
    <source>
        <dbReference type="Proteomes" id="UP000623509"/>
    </source>
</evidence>
<evidence type="ECO:0000313" key="4">
    <source>
        <dbReference type="Proteomes" id="UP000216107"/>
    </source>
</evidence>
<keyword evidence="3" id="KW-0645">Protease</keyword>
<dbReference type="RefSeq" id="WP_095525203.1">
    <property type="nucleotide sequence ID" value="NZ_MDUX01000044.1"/>
</dbReference>